<proteinExistence type="predicted"/>
<dbReference type="EMBL" id="HBIN01022234">
    <property type="protein sequence ID" value="CAE0447102.1"/>
    <property type="molecule type" value="Transcribed_RNA"/>
</dbReference>
<dbReference type="AlphaFoldDB" id="A0A7S3V219"/>
<evidence type="ECO:0000313" key="1">
    <source>
        <dbReference type="EMBL" id="CAE0447102.1"/>
    </source>
</evidence>
<accession>A0A7S3V219</accession>
<sequence>MQKLHKPDLKALENAWSTLNEDLLSVLGRFEGAAAAMKDVYTVADGEGKQRKIKKMLVNSDGAPSSPVCKTLGGVARETREKIKTSGNPSFLHIEKALFDLNTILSKFETLLKKTKEEIILGSGTNIPSLVNIRDEQIVASYASEYELKESIVASLRWDLPEDTLSTYKVTLECQPFLTQLL</sequence>
<protein>
    <submittedName>
        <fullName evidence="1">Uncharacterized protein</fullName>
    </submittedName>
</protein>
<organism evidence="1">
    <name type="scientific">Aplanochytrium stocchinoi</name>
    <dbReference type="NCBI Taxonomy" id="215587"/>
    <lineage>
        <taxon>Eukaryota</taxon>
        <taxon>Sar</taxon>
        <taxon>Stramenopiles</taxon>
        <taxon>Bigyra</taxon>
        <taxon>Labyrinthulomycetes</taxon>
        <taxon>Thraustochytrida</taxon>
        <taxon>Thraustochytriidae</taxon>
        <taxon>Aplanochytrium</taxon>
    </lineage>
</organism>
<reference evidence="1" key="1">
    <citation type="submission" date="2021-01" db="EMBL/GenBank/DDBJ databases">
        <authorList>
            <person name="Corre E."/>
            <person name="Pelletier E."/>
            <person name="Niang G."/>
            <person name="Scheremetjew M."/>
            <person name="Finn R."/>
            <person name="Kale V."/>
            <person name="Holt S."/>
            <person name="Cochrane G."/>
            <person name="Meng A."/>
            <person name="Brown T."/>
            <person name="Cohen L."/>
        </authorList>
    </citation>
    <scope>NUCLEOTIDE SEQUENCE</scope>
    <source>
        <strain evidence="1">GSBS06</strain>
    </source>
</reference>
<name>A0A7S3V219_9STRA</name>
<gene>
    <name evidence="1" type="ORF">ASTO00021_LOCUS17083</name>
</gene>